<dbReference type="GO" id="GO:0009103">
    <property type="term" value="P:lipopolysaccharide biosynthetic process"/>
    <property type="evidence" value="ECO:0007669"/>
    <property type="project" value="TreeGrafter"/>
</dbReference>
<proteinExistence type="predicted"/>
<feature type="transmembrane region" description="Helical" evidence="1">
    <location>
        <begin position="130"/>
        <end position="155"/>
    </location>
</feature>
<dbReference type="Proteomes" id="UP000628448">
    <property type="component" value="Unassembled WGS sequence"/>
</dbReference>
<dbReference type="AlphaFoldDB" id="A0A931H017"/>
<feature type="transmembrane region" description="Helical" evidence="1">
    <location>
        <begin position="12"/>
        <end position="32"/>
    </location>
</feature>
<protein>
    <submittedName>
        <fullName evidence="3">Acyltransferase</fullName>
    </submittedName>
</protein>
<keyword evidence="4" id="KW-1185">Reference proteome</keyword>
<feature type="transmembrane region" description="Helical" evidence="1">
    <location>
        <begin position="176"/>
        <end position="194"/>
    </location>
</feature>
<keyword evidence="3" id="KW-0808">Transferase</keyword>
<gene>
    <name evidence="3" type="ORF">I5907_19730</name>
</gene>
<evidence type="ECO:0000313" key="3">
    <source>
        <dbReference type="EMBL" id="MBG9378477.1"/>
    </source>
</evidence>
<keyword evidence="1" id="KW-1133">Transmembrane helix</keyword>
<evidence type="ECO:0000256" key="1">
    <source>
        <dbReference type="SAM" id="Phobius"/>
    </source>
</evidence>
<dbReference type="EMBL" id="JADWYR010000003">
    <property type="protein sequence ID" value="MBG9378477.1"/>
    <property type="molecule type" value="Genomic_DNA"/>
</dbReference>
<feature type="domain" description="Acyltransferase 3" evidence="2">
    <location>
        <begin position="10"/>
        <end position="366"/>
    </location>
</feature>
<evidence type="ECO:0000313" key="4">
    <source>
        <dbReference type="Proteomes" id="UP000628448"/>
    </source>
</evidence>
<feature type="transmembrane region" description="Helical" evidence="1">
    <location>
        <begin position="351"/>
        <end position="370"/>
    </location>
</feature>
<dbReference type="InterPro" id="IPR002656">
    <property type="entry name" value="Acyl_transf_3_dom"/>
</dbReference>
<dbReference type="PANTHER" id="PTHR23028">
    <property type="entry name" value="ACETYLTRANSFERASE"/>
    <property type="match status" value="1"/>
</dbReference>
<keyword evidence="1" id="KW-0812">Transmembrane</keyword>
<feature type="transmembrane region" description="Helical" evidence="1">
    <location>
        <begin position="267"/>
        <end position="297"/>
    </location>
</feature>
<keyword evidence="3" id="KW-0012">Acyltransferase</keyword>
<dbReference type="Pfam" id="PF01757">
    <property type="entry name" value="Acyl_transf_3"/>
    <property type="match status" value="1"/>
</dbReference>
<dbReference type="RefSeq" id="WP_196992579.1">
    <property type="nucleotide sequence ID" value="NZ_JADWYR010000003.1"/>
</dbReference>
<accession>A0A931H017</accession>
<name>A0A931H017_9BACT</name>
<dbReference type="GO" id="GO:0016747">
    <property type="term" value="F:acyltransferase activity, transferring groups other than amino-acyl groups"/>
    <property type="evidence" value="ECO:0007669"/>
    <property type="project" value="InterPro"/>
</dbReference>
<organism evidence="3 4">
    <name type="scientific">Panacibacter microcysteis</name>
    <dbReference type="NCBI Taxonomy" id="2793269"/>
    <lineage>
        <taxon>Bacteria</taxon>
        <taxon>Pseudomonadati</taxon>
        <taxon>Bacteroidota</taxon>
        <taxon>Chitinophagia</taxon>
        <taxon>Chitinophagales</taxon>
        <taxon>Chitinophagaceae</taxon>
        <taxon>Panacibacter</taxon>
    </lineage>
</organism>
<dbReference type="InterPro" id="IPR050879">
    <property type="entry name" value="Acyltransferase_3"/>
</dbReference>
<feature type="transmembrane region" description="Helical" evidence="1">
    <location>
        <begin position="94"/>
        <end position="118"/>
    </location>
</feature>
<comment type="caution">
    <text evidence="3">The sequence shown here is derived from an EMBL/GenBank/DDBJ whole genome shotgun (WGS) entry which is preliminary data.</text>
</comment>
<reference evidence="3" key="1">
    <citation type="submission" date="2020-11" db="EMBL/GenBank/DDBJ databases">
        <title>Bacterial whole genome sequence for Panacibacter sp. DH6.</title>
        <authorList>
            <person name="Le V."/>
            <person name="Ko S."/>
            <person name="Ahn C.-Y."/>
            <person name="Oh H.-M."/>
        </authorList>
    </citation>
    <scope>NUCLEOTIDE SEQUENCE</scope>
    <source>
        <strain evidence="3">DH6</strain>
    </source>
</reference>
<sequence length="386" mass="44096">MNEQPAVYFKGLHGLRFFAAFFVIIAHASTFITTSSHPNITDFRGWSLFDNGSRAVDFFFVLSGFLITSLLLQEHRSTGTISVKKFYIRRILRIWPLYYLVICIAFAIFPFLSAVFNLSADPGLGWPQLLLFLFMLPNTTFMFGPQVLLSPLWSIGVEEQFYLLIAPVIKFRKKRLAAIFFAVIVSKLILNLLADHFFAGTHVRSFLLGLRFEVISIGCLGALLLQSRYKRLLQPLFGYAMQALMFCILFSALFFNKELEHSSNSIVAALSFLLFSSIYNGVLMGIIFLYVLLCVSVNNKSFLNTEGKVLNKLGNISYGMYMFHVMTSFVVAAVMKHFFLHVSTWMATVMYYVLCVAGTMAVAFLSYTFFERRFLLLKKRFEQPHV</sequence>
<dbReference type="GO" id="GO:0016020">
    <property type="term" value="C:membrane"/>
    <property type="evidence" value="ECO:0007669"/>
    <property type="project" value="TreeGrafter"/>
</dbReference>
<feature type="transmembrane region" description="Helical" evidence="1">
    <location>
        <begin position="206"/>
        <end position="225"/>
    </location>
</feature>
<dbReference type="PANTHER" id="PTHR23028:SF53">
    <property type="entry name" value="ACYL_TRANSF_3 DOMAIN-CONTAINING PROTEIN"/>
    <property type="match status" value="1"/>
</dbReference>
<keyword evidence="1" id="KW-0472">Membrane</keyword>
<feature type="transmembrane region" description="Helical" evidence="1">
    <location>
        <begin position="237"/>
        <end position="255"/>
    </location>
</feature>
<evidence type="ECO:0000259" key="2">
    <source>
        <dbReference type="Pfam" id="PF01757"/>
    </source>
</evidence>
<feature type="transmembrane region" description="Helical" evidence="1">
    <location>
        <begin position="318"/>
        <end position="339"/>
    </location>
</feature>
<feature type="transmembrane region" description="Helical" evidence="1">
    <location>
        <begin position="52"/>
        <end position="73"/>
    </location>
</feature>